<dbReference type="InterPro" id="IPR029058">
    <property type="entry name" value="AB_hydrolase_fold"/>
</dbReference>
<dbReference type="InterPro" id="IPR036736">
    <property type="entry name" value="ACP-like_sf"/>
</dbReference>
<evidence type="ECO:0000256" key="1">
    <source>
        <dbReference type="ARBA" id="ARBA00001957"/>
    </source>
</evidence>
<protein>
    <submittedName>
        <fullName evidence="4">Acyl-coenzyme A synthetase/AMP-(Fatty) acid ligase/thioesterase domain-containing protein/aryl carrier-like protein</fullName>
    </submittedName>
</protein>
<evidence type="ECO:0000313" key="4">
    <source>
        <dbReference type="EMBL" id="MDH6284921.1"/>
    </source>
</evidence>
<dbReference type="Pfam" id="PF00975">
    <property type="entry name" value="Thioesterase"/>
    <property type="match status" value="1"/>
</dbReference>
<dbReference type="Gene3D" id="3.40.50.1820">
    <property type="entry name" value="alpha/beta hydrolase"/>
    <property type="match status" value="1"/>
</dbReference>
<dbReference type="InterPro" id="IPR009081">
    <property type="entry name" value="PP-bd_ACP"/>
</dbReference>
<evidence type="ECO:0000313" key="5">
    <source>
        <dbReference type="Proteomes" id="UP001160334"/>
    </source>
</evidence>
<dbReference type="InterPro" id="IPR001031">
    <property type="entry name" value="Thioesterase"/>
</dbReference>
<dbReference type="Gene3D" id="3.40.50.12780">
    <property type="entry name" value="N-terminal domain of ligase-like"/>
    <property type="match status" value="1"/>
</dbReference>
<dbReference type="InterPro" id="IPR042099">
    <property type="entry name" value="ANL_N_sf"/>
</dbReference>
<dbReference type="SUPFAM" id="SSF53474">
    <property type="entry name" value="alpha/beta-Hydrolases"/>
    <property type="match status" value="1"/>
</dbReference>
<sequence length="830" mass="89155">MSGAIVKASASEASLEFDGAVHSSTDLRAEIVRYTALCAQLGLGPGSRVVIHRRLTDQYVISLIALVEMGCCVVPLAPATAPRMVDEITALVDANAIVSEASPTPQIRRLRKDDAPATGHSRDAEAYILFTSGSSGTPKGVLGPRSGLRRRLGWGHDTYFSEDIQRCAIGIDPAFIDSLITIMGAYRAGKQLIIPPLPVQRDLGRLADFIQSERIEQITLTPSTVVALKTVDPARFRSVRRWIFSGEVLRRSWAAWIRAITPDADIINSYGSTEVCGDVTAFTLVPGAAIPDRIPIGEPAPGVQTSVVPVDDADDHTTGSPRIGELWVGGDQVALGYLGATPETEHRFHTAVDGTRWLRTGDIVQEADGMLQFLGRTDDVHKVRGRRVDTSAVAAIVESVVGVRAAHAWVHRTDDGASALHTEVILEPDAAVGPEAITAALRDRTLSHLVPDRIVVVPSFDRGQSGKVRPRVRASSPRSQRPPETRFATGNAHVIASLLSDVTEEPDIWPTTDVTKVGLDSLRAVILAEQISRYLGCRVTALDIIEAKTVQRLADSIPTVQSTAPRAGTREVSTGAGGPVLLLLHPAIGTCLGYFPLLQCISYPGPVVFVEQDDQARAILSTGGMEALAEHYARQASEIRPGSEFDVVGYSFGALIAPSVSRALASLGCQARSTVLLDPTVATSTTRPSTDWALRRILGDGGHRYRIPDSKLDLGTAMEVIRRGDGPLHGVPSAQLKRWADSLRFNMRASAGFEPLAPPTRTLIVRATGTVQPTDSSALWTRPARAGIHIESLDCGHFDLLSADQAPRLARIITRFLTNRGRDAAVHAEQ</sequence>
<dbReference type="InterPro" id="IPR020802">
    <property type="entry name" value="TesA-like"/>
</dbReference>
<dbReference type="Gene3D" id="3.30.300.30">
    <property type="match status" value="1"/>
</dbReference>
<reference evidence="4 5" key="1">
    <citation type="submission" date="2023-04" db="EMBL/GenBank/DDBJ databases">
        <title>Forest soil microbial communities from Buena Vista Peninsula, Colon Province, Panama.</title>
        <authorList>
            <person name="Bouskill N."/>
        </authorList>
    </citation>
    <scope>NUCLEOTIDE SEQUENCE [LARGE SCALE GENOMIC DNA]</scope>
    <source>
        <strain evidence="4 5">CFH S0262</strain>
    </source>
</reference>
<comment type="cofactor">
    <cofactor evidence="1">
        <name>pantetheine 4'-phosphate</name>
        <dbReference type="ChEBI" id="CHEBI:47942"/>
    </cofactor>
</comment>
<dbReference type="EMBL" id="JARXVC010000030">
    <property type="protein sequence ID" value="MDH6284921.1"/>
    <property type="molecule type" value="Genomic_DNA"/>
</dbReference>
<dbReference type="SUPFAM" id="SSF56801">
    <property type="entry name" value="Acetyl-CoA synthetase-like"/>
    <property type="match status" value="1"/>
</dbReference>
<keyword evidence="5" id="KW-1185">Reference proteome</keyword>
<proteinExistence type="predicted"/>
<dbReference type="InterPro" id="IPR045851">
    <property type="entry name" value="AMP-bd_C_sf"/>
</dbReference>
<dbReference type="PANTHER" id="PTHR45527:SF1">
    <property type="entry name" value="FATTY ACID SYNTHASE"/>
    <property type="match status" value="1"/>
</dbReference>
<dbReference type="SMART" id="SM00824">
    <property type="entry name" value="PKS_TE"/>
    <property type="match status" value="1"/>
</dbReference>
<dbReference type="InterPro" id="IPR020845">
    <property type="entry name" value="AMP-binding_CS"/>
</dbReference>
<name>A0ABT6MKR8_9NOCA</name>
<dbReference type="InterPro" id="IPR000873">
    <property type="entry name" value="AMP-dep_synth/lig_dom"/>
</dbReference>
<feature type="region of interest" description="Disordered" evidence="2">
    <location>
        <begin position="463"/>
        <end position="485"/>
    </location>
</feature>
<organism evidence="4 5">
    <name type="scientific">Prescottella agglutinans</name>
    <dbReference type="NCBI Taxonomy" id="1644129"/>
    <lineage>
        <taxon>Bacteria</taxon>
        <taxon>Bacillati</taxon>
        <taxon>Actinomycetota</taxon>
        <taxon>Actinomycetes</taxon>
        <taxon>Mycobacteriales</taxon>
        <taxon>Nocardiaceae</taxon>
        <taxon>Prescottella</taxon>
    </lineage>
</organism>
<dbReference type="Gene3D" id="1.10.1200.10">
    <property type="entry name" value="ACP-like"/>
    <property type="match status" value="1"/>
</dbReference>
<dbReference type="Pfam" id="PF00550">
    <property type="entry name" value="PP-binding"/>
    <property type="match status" value="1"/>
</dbReference>
<dbReference type="Pfam" id="PF00501">
    <property type="entry name" value="AMP-binding"/>
    <property type="match status" value="1"/>
</dbReference>
<dbReference type="Proteomes" id="UP001160334">
    <property type="component" value="Unassembled WGS sequence"/>
</dbReference>
<gene>
    <name evidence="4" type="ORF">M2280_006185</name>
</gene>
<feature type="domain" description="Carrier" evidence="3">
    <location>
        <begin position="486"/>
        <end position="561"/>
    </location>
</feature>
<dbReference type="SUPFAM" id="SSF47336">
    <property type="entry name" value="ACP-like"/>
    <property type="match status" value="1"/>
</dbReference>
<evidence type="ECO:0000256" key="2">
    <source>
        <dbReference type="SAM" id="MobiDB-lite"/>
    </source>
</evidence>
<evidence type="ECO:0000259" key="3">
    <source>
        <dbReference type="PROSITE" id="PS50075"/>
    </source>
</evidence>
<dbReference type="PANTHER" id="PTHR45527">
    <property type="entry name" value="NONRIBOSOMAL PEPTIDE SYNTHETASE"/>
    <property type="match status" value="1"/>
</dbReference>
<dbReference type="PROSITE" id="PS00455">
    <property type="entry name" value="AMP_BINDING"/>
    <property type="match status" value="1"/>
</dbReference>
<dbReference type="RefSeq" id="WP_280764090.1">
    <property type="nucleotide sequence ID" value="NZ_JARXVC010000030.1"/>
</dbReference>
<comment type="caution">
    <text evidence="4">The sequence shown here is derived from an EMBL/GenBank/DDBJ whole genome shotgun (WGS) entry which is preliminary data.</text>
</comment>
<accession>A0ABT6MKR8</accession>
<dbReference type="PROSITE" id="PS50075">
    <property type="entry name" value="CARRIER"/>
    <property type="match status" value="1"/>
</dbReference>